<organism evidence="9 10">
    <name type="scientific">Methyloglobulus morosus KoM1</name>
    <dbReference type="NCBI Taxonomy" id="1116472"/>
    <lineage>
        <taxon>Bacteria</taxon>
        <taxon>Pseudomonadati</taxon>
        <taxon>Pseudomonadota</taxon>
        <taxon>Gammaproteobacteria</taxon>
        <taxon>Methylococcales</taxon>
        <taxon>Methylococcaceae</taxon>
        <taxon>Methyloglobulus</taxon>
    </lineage>
</organism>
<keyword evidence="10" id="KW-1185">Reference proteome</keyword>
<dbReference type="GO" id="GO:0005524">
    <property type="term" value="F:ATP binding"/>
    <property type="evidence" value="ECO:0007669"/>
    <property type="project" value="UniProtKB-KW"/>
</dbReference>
<accession>V5BBM2</accession>
<feature type="domain" description="Protein kinase" evidence="8">
    <location>
        <begin position="10"/>
        <end position="269"/>
    </location>
</feature>
<keyword evidence="3 9" id="KW-0808">Transferase</keyword>
<dbReference type="RefSeq" id="WP_023495822.1">
    <property type="nucleotide sequence ID" value="NZ_AYLO01000112.1"/>
</dbReference>
<dbReference type="GO" id="GO:0005776">
    <property type="term" value="C:autophagosome"/>
    <property type="evidence" value="ECO:0007669"/>
    <property type="project" value="TreeGrafter"/>
</dbReference>
<evidence type="ECO:0000256" key="7">
    <source>
        <dbReference type="SAM" id="Phobius"/>
    </source>
</evidence>
<dbReference type="Gene3D" id="1.10.510.10">
    <property type="entry name" value="Transferase(Phosphotransferase) domain 1"/>
    <property type="match status" value="1"/>
</dbReference>
<dbReference type="EMBL" id="AYLO01000112">
    <property type="protein sequence ID" value="ESS70665.1"/>
    <property type="molecule type" value="Genomic_DNA"/>
</dbReference>
<evidence type="ECO:0000256" key="2">
    <source>
        <dbReference type="ARBA" id="ARBA00022527"/>
    </source>
</evidence>
<dbReference type="GO" id="GO:0005829">
    <property type="term" value="C:cytosol"/>
    <property type="evidence" value="ECO:0007669"/>
    <property type="project" value="TreeGrafter"/>
</dbReference>
<dbReference type="InterPro" id="IPR025493">
    <property type="entry name" value="DUF4384"/>
</dbReference>
<feature type="transmembrane region" description="Helical" evidence="7">
    <location>
        <begin position="334"/>
        <end position="353"/>
    </location>
</feature>
<keyword evidence="7" id="KW-1133">Transmembrane helix</keyword>
<dbReference type="InterPro" id="IPR011009">
    <property type="entry name" value="Kinase-like_dom_sf"/>
</dbReference>
<dbReference type="PROSITE" id="PS00108">
    <property type="entry name" value="PROTEIN_KINASE_ST"/>
    <property type="match status" value="1"/>
</dbReference>
<dbReference type="STRING" id="1116472.MGMO_120c00520"/>
<dbReference type="SMART" id="SM00220">
    <property type="entry name" value="S_TKc"/>
    <property type="match status" value="1"/>
</dbReference>
<dbReference type="PROSITE" id="PS50011">
    <property type="entry name" value="PROTEIN_KINASE_DOM"/>
    <property type="match status" value="1"/>
</dbReference>
<dbReference type="GO" id="GO:0000407">
    <property type="term" value="C:phagophore assembly site"/>
    <property type="evidence" value="ECO:0007669"/>
    <property type="project" value="TreeGrafter"/>
</dbReference>
<dbReference type="AlphaFoldDB" id="V5BBM2"/>
<dbReference type="eggNOG" id="COG0515">
    <property type="taxonomic scope" value="Bacteria"/>
</dbReference>
<evidence type="ECO:0000256" key="3">
    <source>
        <dbReference type="ARBA" id="ARBA00022679"/>
    </source>
</evidence>
<dbReference type="InterPro" id="IPR000719">
    <property type="entry name" value="Prot_kinase_dom"/>
</dbReference>
<protein>
    <recommendedName>
        <fullName evidence="1">non-specific serine/threonine protein kinase</fullName>
        <ecNumber evidence="1">2.7.11.1</ecNumber>
    </recommendedName>
</protein>
<keyword evidence="2" id="KW-0723">Serine/threonine-protein kinase</keyword>
<keyword evidence="7" id="KW-0472">Membrane</keyword>
<dbReference type="CDD" id="cd14014">
    <property type="entry name" value="STKc_PknB_like"/>
    <property type="match status" value="1"/>
</dbReference>
<evidence type="ECO:0000259" key="8">
    <source>
        <dbReference type="PROSITE" id="PS50011"/>
    </source>
</evidence>
<name>V5BBM2_9GAMM</name>
<dbReference type="EC" id="2.7.11.1" evidence="1"/>
<dbReference type="PANTHER" id="PTHR24348">
    <property type="entry name" value="SERINE/THREONINE-PROTEIN KINASE UNC-51-RELATED"/>
    <property type="match status" value="1"/>
</dbReference>
<keyword evidence="4" id="KW-0547">Nucleotide-binding</keyword>
<sequence length="577" mass="64325">MQQLENISRYKIEKVLGKGAVGTVYKAYDPVINQTVAIKVIHKQLLEQDDSGEQLKRFRNEVLAGRRLKHSNIVSIYEYGEEQDIAFIIMEFIEGRQLKDFLDEKFKFDLVTTHHIMQQLLAALDFAHGQGIVHRDIKPANIMVMQNWQIQVADFGIAKIESSSITQTGMIMGTPKYMSPEQCLGERIDHRADIFSTGVVFYHLLTGKVPFEAETMMGTLQQVLHVTPTNPSQLSQQVSPALDRIISKALAKHPDDRFQSAKAFSEALALAMAEAQSLSNTAEDDATVIMPSTSDTVQLTSVNEGIPVDKTVNTKTPRKVELANTSNKPQKNKWLALIGLGLMAFIGSGWYIVQRLNKKENLVNLLAKYPCASLVTETNNDGTLVVRGYLQALDIQRLNDDLAQAFGKGTIDSHGVKAWNGTFCDVVALLSPLNSANDKNDYGLKVRSGAEDNRYVMDDYLEMNVSAPNYTAYLYVDYFQLNGHVLHMYPTKLEQMIGSEPNTALSIGQAEQAKRWQISPPYGTEIVSVIASPAALFKQLRNEDELTETYLADLKAAVRPENEPTTAQYLTIETSPQ</sequence>
<dbReference type="OrthoDB" id="9801841at2"/>
<gene>
    <name evidence="9" type="primary">pksC</name>
    <name evidence="9" type="ORF">MGMO_120c00520</name>
</gene>
<keyword evidence="6" id="KW-0067">ATP-binding</keyword>
<evidence type="ECO:0000256" key="6">
    <source>
        <dbReference type="ARBA" id="ARBA00022840"/>
    </source>
</evidence>
<keyword evidence="7" id="KW-0812">Transmembrane</keyword>
<dbReference type="PANTHER" id="PTHR24348:SF22">
    <property type="entry name" value="NON-SPECIFIC SERINE_THREONINE PROTEIN KINASE"/>
    <property type="match status" value="1"/>
</dbReference>
<dbReference type="GO" id="GO:0004674">
    <property type="term" value="F:protein serine/threonine kinase activity"/>
    <property type="evidence" value="ECO:0007669"/>
    <property type="project" value="UniProtKB-KW"/>
</dbReference>
<dbReference type="Proteomes" id="UP000017842">
    <property type="component" value="Unassembled WGS sequence"/>
</dbReference>
<dbReference type="GO" id="GO:0016020">
    <property type="term" value="C:membrane"/>
    <property type="evidence" value="ECO:0007669"/>
    <property type="project" value="TreeGrafter"/>
</dbReference>
<evidence type="ECO:0000256" key="4">
    <source>
        <dbReference type="ARBA" id="ARBA00022741"/>
    </source>
</evidence>
<dbReference type="Pfam" id="PF14326">
    <property type="entry name" value="DUF4384"/>
    <property type="match status" value="1"/>
</dbReference>
<proteinExistence type="predicted"/>
<reference evidence="9 10" key="1">
    <citation type="journal article" date="2013" name="Genome Announc.">
        <title>Draft Genome Sequence of the Methanotrophic Gammaproteobacterium Methyloglobulus morosus DSM 22980 Strain KoM1.</title>
        <authorList>
            <person name="Poehlein A."/>
            <person name="Deutzmann J.S."/>
            <person name="Daniel R."/>
            <person name="Simeonova D.D."/>
        </authorList>
    </citation>
    <scope>NUCLEOTIDE SEQUENCE [LARGE SCALE GENOMIC DNA]</scope>
    <source>
        <strain evidence="9 10">KoM1</strain>
    </source>
</reference>
<dbReference type="Pfam" id="PF00069">
    <property type="entry name" value="Pkinase"/>
    <property type="match status" value="1"/>
</dbReference>
<comment type="caution">
    <text evidence="9">The sequence shown here is derived from an EMBL/GenBank/DDBJ whole genome shotgun (WGS) entry which is preliminary data.</text>
</comment>
<evidence type="ECO:0000256" key="1">
    <source>
        <dbReference type="ARBA" id="ARBA00012513"/>
    </source>
</evidence>
<evidence type="ECO:0000313" key="10">
    <source>
        <dbReference type="Proteomes" id="UP000017842"/>
    </source>
</evidence>
<evidence type="ECO:0000256" key="5">
    <source>
        <dbReference type="ARBA" id="ARBA00022777"/>
    </source>
</evidence>
<evidence type="ECO:0000313" key="9">
    <source>
        <dbReference type="EMBL" id="ESS70665.1"/>
    </source>
</evidence>
<dbReference type="InterPro" id="IPR045269">
    <property type="entry name" value="Atg1-like"/>
</dbReference>
<keyword evidence="5 9" id="KW-0418">Kinase</keyword>
<dbReference type="InterPro" id="IPR008271">
    <property type="entry name" value="Ser/Thr_kinase_AS"/>
</dbReference>
<dbReference type="FunFam" id="1.10.510.10:FF:000021">
    <property type="entry name" value="Serine/threonine protein kinase"/>
    <property type="match status" value="1"/>
</dbReference>
<dbReference type="SUPFAM" id="SSF56112">
    <property type="entry name" value="Protein kinase-like (PK-like)"/>
    <property type="match status" value="1"/>
</dbReference>